<dbReference type="Pfam" id="PF02779">
    <property type="entry name" value="Transket_pyr"/>
    <property type="match status" value="1"/>
</dbReference>
<dbReference type="InterPro" id="IPR005475">
    <property type="entry name" value="Transketolase-like_Pyr-bd"/>
</dbReference>
<dbReference type="InterPro" id="IPR042179">
    <property type="entry name" value="KGD_C_sf"/>
</dbReference>
<dbReference type="Gene3D" id="3.40.50.11610">
    <property type="entry name" value="Multifunctional 2-oxoglutarate metabolism enzyme, C-terminal domain"/>
    <property type="match status" value="1"/>
</dbReference>
<evidence type="ECO:0000313" key="9">
    <source>
        <dbReference type="Proteomes" id="UP001319867"/>
    </source>
</evidence>
<dbReference type="InterPro" id="IPR031717">
    <property type="entry name" value="ODO-1/KGD_C"/>
</dbReference>
<dbReference type="CDD" id="cd02016">
    <property type="entry name" value="TPP_E1_OGDC_like"/>
    <property type="match status" value="1"/>
</dbReference>
<dbReference type="Gene3D" id="1.10.287.1150">
    <property type="entry name" value="TPP helical domain"/>
    <property type="match status" value="1"/>
</dbReference>
<dbReference type="Pfam" id="PF16078">
    <property type="entry name" value="2-oxogl_dehyd_N"/>
    <property type="match status" value="1"/>
</dbReference>
<sequence>MDRFSFLNAAHTEFFAQLYDQYLDNPDSVEPSWRSFFQGFDFGMATYNEENAAEQMATYSSNSVASGQVSEKVLKEFNVLKLIDGYRTRGHLFTKTNPVRDRRTYSPNLAIENFGLSAADLDTVFDAAKILGHQPATLKEIIRRLENLYCQSIGVEYMYIRKPEVVQWIQDRLNINDNLPNFNVEQKKNILDKLNEAVSFENFLHTKYVGQKRFSLEGGESIIPALDALIEAAAEKGVEQFVMGMAHRGRLNILANIFGKATQDIFSEFDGKDYDQEYFDGDVKYHLGLTSERKTKTGKSININLAPNPSHLETVGAVIEGITRAKQDKYFPDDFSKVLPIAVHGDAAVAGQGIVYEIVQMAQLDGYKTGGTIHLVINNQVGFTTNYQDARSSTYCTDVAKVTLSPVLHVNADDTEAVVHAMLFALDYRMTFGGDVFIDLLGYRKYGHNEGDEPRFTQPVLYKIIARHKNPRDIYAEKLIVDGIIDQAYVNKIESDYKAKLDENLQASRKKDLTIIKPFMQDEWKGFVQVSDDVMLQKVDTTYDKKKLDGILETISTLPSDKKFINKITKIVTDRKTMYDNNQIDWGTAEALAYGSLLQEGYDIRLSGQDVERGTFSHRHAVVKVEDSEEEVVLLNSVKDKKGQFNAFNSFLSEYGVLGFDYGYALTNPNALTIWEAQFGDFSNGCQIMIDQYISCGEDKWNNQNGIVLLLPHGYEGQGAEHSSARMERYLQLCARHNMYVADCTTPANFFHLMRRQMKTKFRKPLVVFSPKSLLRHPLCVSTQEELANGSFQETIDDTSVDKSKVKTVVFCTGKFYYDILAEREKLERNDVALVRIEQLFPLPTDQLKAIIATYPNADDYVWAQEEPKNMGAYSYMLVNFDLVPWRLASLKNYSAPASGSHTRDRRRHADAIRMVFDKNLFR</sequence>
<keyword evidence="9" id="KW-1185">Reference proteome</keyword>
<name>A0ABM7V4F3_9FLAO</name>
<dbReference type="SMART" id="SM00861">
    <property type="entry name" value="Transket_pyr"/>
    <property type="match status" value="1"/>
</dbReference>
<dbReference type="EMBL" id="AP025184">
    <property type="protein sequence ID" value="BDB54429.1"/>
    <property type="molecule type" value="Genomic_DNA"/>
</dbReference>
<evidence type="ECO:0000256" key="4">
    <source>
        <dbReference type="ARBA" id="ARBA00012280"/>
    </source>
</evidence>
<dbReference type="InterPro" id="IPR029061">
    <property type="entry name" value="THDP-binding"/>
</dbReference>
<reference evidence="8 9" key="1">
    <citation type="journal article" date="2022" name="Int. J. Syst. Evol. Microbiol.">
        <title>Flavobacterium ammonificans sp. nov. and Flavobacterium ammoniigenes sp. nov., ammonifying bacteria isolated from surface river water.</title>
        <authorList>
            <person name="Watanabe K."/>
            <person name="Kitamura T."/>
            <person name="Ogata Y."/>
            <person name="Shindo C."/>
            <person name="Suda W."/>
        </authorList>
    </citation>
    <scope>NUCLEOTIDE SEQUENCE [LARGE SCALE GENOMIC DNA]</scope>
    <source>
        <strain evidence="8 9">GENT5</strain>
    </source>
</reference>
<dbReference type="EC" id="1.2.4.2" evidence="4"/>
<dbReference type="PANTHER" id="PTHR23152:SF4">
    <property type="entry name" value="2-OXOADIPATE DEHYDROGENASE COMPLEX COMPONENT E1"/>
    <property type="match status" value="1"/>
</dbReference>
<dbReference type="InterPro" id="IPR011603">
    <property type="entry name" value="2oxoglutarate_DH_E1"/>
</dbReference>
<protein>
    <recommendedName>
        <fullName evidence="4">oxoglutarate dehydrogenase (succinyl-transferring)</fullName>
        <ecNumber evidence="4">1.2.4.2</ecNumber>
    </recommendedName>
</protein>
<dbReference type="InterPro" id="IPR032106">
    <property type="entry name" value="2-oxogl_dehyd_N"/>
</dbReference>
<comment type="similarity">
    <text evidence="3">Belongs to the alpha-ketoglutarate dehydrogenase family.</text>
</comment>
<dbReference type="NCBIfam" id="TIGR00239">
    <property type="entry name" value="2oxo_dh_E1"/>
    <property type="match status" value="1"/>
</dbReference>
<evidence type="ECO:0000256" key="3">
    <source>
        <dbReference type="ARBA" id="ARBA00006936"/>
    </source>
</evidence>
<proteinExistence type="inferred from homology"/>
<evidence type="ECO:0000256" key="1">
    <source>
        <dbReference type="ARBA" id="ARBA00001964"/>
    </source>
</evidence>
<feature type="domain" description="Transketolase-like pyrimidine-binding" evidence="7">
    <location>
        <begin position="584"/>
        <end position="777"/>
    </location>
</feature>
<organism evidence="8 9">
    <name type="scientific">Flavobacterium ammoniigenes</name>
    <dbReference type="NCBI Taxonomy" id="1751095"/>
    <lineage>
        <taxon>Bacteria</taxon>
        <taxon>Pseudomonadati</taxon>
        <taxon>Bacteroidota</taxon>
        <taxon>Flavobacteriia</taxon>
        <taxon>Flavobacteriales</taxon>
        <taxon>Flavobacteriaceae</taxon>
        <taxon>Flavobacterium</taxon>
    </lineage>
</organism>
<dbReference type="NCBIfam" id="NF006914">
    <property type="entry name" value="PRK09404.1"/>
    <property type="match status" value="1"/>
</dbReference>
<dbReference type="PIRSF" id="PIRSF000157">
    <property type="entry name" value="Oxoglu_dh_E1"/>
    <property type="match status" value="1"/>
</dbReference>
<dbReference type="Pfam" id="PF00676">
    <property type="entry name" value="E1_dh"/>
    <property type="match status" value="1"/>
</dbReference>
<dbReference type="PANTHER" id="PTHR23152">
    <property type="entry name" value="2-OXOGLUTARATE DEHYDROGENASE"/>
    <property type="match status" value="1"/>
</dbReference>
<keyword evidence="5" id="KW-0560">Oxidoreductase</keyword>
<reference evidence="8 9" key="2">
    <citation type="journal article" date="2022" name="Microorganisms">
        <title>Complete Genome Sequences of Two Flavobacterium ammonificans Strains and a Flavobacterium ammoniigenes Strain of Ammonifying Bacterioplankton Isolated from Surface River Water.</title>
        <authorList>
            <person name="Suda W."/>
            <person name="Ogata Y."/>
            <person name="Shindo C."/>
            <person name="Watanabe K."/>
        </authorList>
    </citation>
    <scope>NUCLEOTIDE SEQUENCE [LARGE SCALE GENOMIC DNA]</scope>
    <source>
        <strain evidence="8 9">GENT5</strain>
    </source>
</reference>
<keyword evidence="6" id="KW-0786">Thiamine pyrophosphate</keyword>
<dbReference type="Gene3D" id="3.40.50.12470">
    <property type="match status" value="1"/>
</dbReference>
<dbReference type="SUPFAM" id="SSF52518">
    <property type="entry name" value="Thiamin diphosphate-binding fold (THDP-binding)"/>
    <property type="match status" value="2"/>
</dbReference>
<comment type="function">
    <text evidence="2">E1 component of the 2-oxoglutarate dehydrogenase (OGDH) complex which catalyzes the decarboxylation of 2-oxoglutarate, the first step in the conversion of 2-oxoglutarate to succinyl-CoA and CO(2).</text>
</comment>
<evidence type="ECO:0000256" key="5">
    <source>
        <dbReference type="ARBA" id="ARBA00023002"/>
    </source>
</evidence>
<accession>A0ABM7V4F3</accession>
<evidence type="ECO:0000256" key="2">
    <source>
        <dbReference type="ARBA" id="ARBA00003906"/>
    </source>
</evidence>
<evidence type="ECO:0000313" key="8">
    <source>
        <dbReference type="EMBL" id="BDB54429.1"/>
    </source>
</evidence>
<gene>
    <name evidence="8" type="primary">sucA</name>
    <name evidence="8" type="ORF">GENT5_07340</name>
</gene>
<dbReference type="Gene3D" id="3.40.50.970">
    <property type="match status" value="1"/>
</dbReference>
<evidence type="ECO:0000256" key="6">
    <source>
        <dbReference type="ARBA" id="ARBA00023052"/>
    </source>
</evidence>
<evidence type="ECO:0000259" key="7">
    <source>
        <dbReference type="SMART" id="SM00861"/>
    </source>
</evidence>
<dbReference type="Pfam" id="PF16870">
    <property type="entry name" value="OxoGdeHyase_C"/>
    <property type="match status" value="1"/>
</dbReference>
<dbReference type="NCBIfam" id="NF008907">
    <property type="entry name" value="PRK12270.1"/>
    <property type="match status" value="1"/>
</dbReference>
<dbReference type="Proteomes" id="UP001319867">
    <property type="component" value="Chromosome"/>
</dbReference>
<dbReference type="RefSeq" id="WP_229318166.1">
    <property type="nucleotide sequence ID" value="NZ_AP025184.1"/>
</dbReference>
<dbReference type="InterPro" id="IPR001017">
    <property type="entry name" value="DH_E1"/>
</dbReference>
<comment type="cofactor">
    <cofactor evidence="1">
        <name>thiamine diphosphate</name>
        <dbReference type="ChEBI" id="CHEBI:58937"/>
    </cofactor>
</comment>